<evidence type="ECO:0000313" key="3">
    <source>
        <dbReference type="Proteomes" id="UP000068905"/>
    </source>
</evidence>
<feature type="transmembrane region" description="Helical" evidence="1">
    <location>
        <begin position="78"/>
        <end position="98"/>
    </location>
</feature>
<dbReference type="AlphaFoldDB" id="A0A0M5KRW4"/>
<evidence type="ECO:0008006" key="4">
    <source>
        <dbReference type="Google" id="ProtNLM"/>
    </source>
</evidence>
<dbReference type="Proteomes" id="UP000068905">
    <property type="component" value="Chromosome"/>
</dbReference>
<name>A0A0M5KRW4_9GAMM</name>
<gene>
    <name evidence="2" type="ORF">W908_05775</name>
</gene>
<protein>
    <recommendedName>
        <fullName evidence="4">MerC mercury resistance protein</fullName>
    </recommendedName>
</protein>
<feature type="transmembrane region" description="Helical" evidence="1">
    <location>
        <begin position="104"/>
        <end position="121"/>
    </location>
</feature>
<dbReference type="RefSeq" id="WP_020025861.1">
    <property type="nucleotide sequence ID" value="NZ_CP006911.1"/>
</dbReference>
<evidence type="ECO:0000256" key="1">
    <source>
        <dbReference type="SAM" id="Phobius"/>
    </source>
</evidence>
<keyword evidence="1" id="KW-0812">Transmembrane</keyword>
<accession>A0A0M5KRW4</accession>
<dbReference type="EMBL" id="CP006911">
    <property type="protein sequence ID" value="ALE02090.1"/>
    <property type="molecule type" value="Genomic_DNA"/>
</dbReference>
<keyword evidence="1" id="KW-0472">Membrane</keyword>
<sequence>MSTLALQYKYLNDKIAIGLSMACAAHCLLMPSFVLAIPLFFSGQLDNEFLHRLMLWVIVPVSLYALSSGYKKHKRMPIFLLGLAGILMLISAVTIEEIFLGEELITLLGSITITFAHFLNWKNCTQK</sequence>
<dbReference type="KEGG" id="tsn:W908_05775"/>
<keyword evidence="1" id="KW-1133">Transmembrane helix</keyword>
<dbReference type="OrthoDB" id="34373at2"/>
<feature type="transmembrane region" description="Helical" evidence="1">
    <location>
        <begin position="49"/>
        <end position="66"/>
    </location>
</feature>
<dbReference type="GO" id="GO:0016020">
    <property type="term" value="C:membrane"/>
    <property type="evidence" value="ECO:0007669"/>
    <property type="project" value="InterPro"/>
</dbReference>
<keyword evidence="3" id="KW-1185">Reference proteome</keyword>
<dbReference type="InterPro" id="IPR004891">
    <property type="entry name" value="Mercury-R_MerC"/>
</dbReference>
<organism evidence="2 3">
    <name type="scientific">Candidatus Pseudothioglobus singularis PS1</name>
    <dbReference type="NCBI Taxonomy" id="1125411"/>
    <lineage>
        <taxon>Bacteria</taxon>
        <taxon>Pseudomonadati</taxon>
        <taxon>Pseudomonadota</taxon>
        <taxon>Gammaproteobacteria</taxon>
        <taxon>Candidatus Pseudothioglobaceae</taxon>
        <taxon>Candidatus Pseudothioglobus</taxon>
    </lineage>
</organism>
<dbReference type="STRING" id="1125411.W908_05775"/>
<dbReference type="Pfam" id="PF03203">
    <property type="entry name" value="MerC"/>
    <property type="match status" value="1"/>
</dbReference>
<feature type="transmembrane region" description="Helical" evidence="1">
    <location>
        <begin position="15"/>
        <end position="37"/>
    </location>
</feature>
<evidence type="ECO:0000313" key="2">
    <source>
        <dbReference type="EMBL" id="ALE02090.1"/>
    </source>
</evidence>
<dbReference type="GO" id="GO:0015097">
    <property type="term" value="F:mercury ion transmembrane transporter activity"/>
    <property type="evidence" value="ECO:0007669"/>
    <property type="project" value="InterPro"/>
</dbReference>
<reference evidence="2 3" key="1">
    <citation type="journal article" date="2015" name="Genome Announc.">
        <title>Genome Sequence of 'Candidatus Thioglobus singularis' Strain PS1, a Mixotroph from the SUP05 Clade of Marine Gammaproteobacteria.</title>
        <authorList>
            <person name="Marshall K.T."/>
            <person name="Morris R.M."/>
        </authorList>
    </citation>
    <scope>NUCLEOTIDE SEQUENCE [LARGE SCALE GENOMIC DNA]</scope>
    <source>
        <strain evidence="2 3">PS1</strain>
    </source>
</reference>
<proteinExistence type="predicted"/>